<evidence type="ECO:0000313" key="2">
    <source>
        <dbReference type="Proteomes" id="UP000053593"/>
    </source>
</evidence>
<keyword evidence="2" id="KW-1185">Reference proteome</keyword>
<dbReference type="EMBL" id="KN834781">
    <property type="protein sequence ID" value="KIK59109.1"/>
    <property type="molecule type" value="Genomic_DNA"/>
</dbReference>
<protein>
    <submittedName>
        <fullName evidence="1">Uncharacterized protein</fullName>
    </submittedName>
</protein>
<proteinExistence type="predicted"/>
<dbReference type="Proteomes" id="UP000053593">
    <property type="component" value="Unassembled WGS sequence"/>
</dbReference>
<name>A0A0D0C9F5_9AGAR</name>
<sequence length="141" mass="15224">MSKTSVLSDPIPGRFRENHPLDDSQLAAADAQSPQQSSTQHQVLQTAGAVAETGLKILKELSDFIPVAGQGLGIALGVVSECIEIYHQVAQNKESFKELTEELSTRIAEVKKYMEQSGSTEMEGIFQTLAEYGSVLIIGES</sequence>
<gene>
    <name evidence="1" type="ORF">GYMLUDRAFT_682798</name>
</gene>
<accession>A0A0D0C9F5</accession>
<dbReference type="HOGENOM" id="CLU_065842_1_0_1"/>
<reference evidence="1 2" key="1">
    <citation type="submission" date="2014-04" db="EMBL/GenBank/DDBJ databases">
        <title>Evolutionary Origins and Diversification of the Mycorrhizal Mutualists.</title>
        <authorList>
            <consortium name="DOE Joint Genome Institute"/>
            <consortium name="Mycorrhizal Genomics Consortium"/>
            <person name="Kohler A."/>
            <person name="Kuo A."/>
            <person name="Nagy L.G."/>
            <person name="Floudas D."/>
            <person name="Copeland A."/>
            <person name="Barry K.W."/>
            <person name="Cichocki N."/>
            <person name="Veneault-Fourrey C."/>
            <person name="LaButti K."/>
            <person name="Lindquist E.A."/>
            <person name="Lipzen A."/>
            <person name="Lundell T."/>
            <person name="Morin E."/>
            <person name="Murat C."/>
            <person name="Riley R."/>
            <person name="Ohm R."/>
            <person name="Sun H."/>
            <person name="Tunlid A."/>
            <person name="Henrissat B."/>
            <person name="Grigoriev I.V."/>
            <person name="Hibbett D.S."/>
            <person name="Martin F."/>
        </authorList>
    </citation>
    <scope>NUCLEOTIDE SEQUENCE [LARGE SCALE GENOMIC DNA]</scope>
    <source>
        <strain evidence="1 2">FD-317 M1</strain>
    </source>
</reference>
<organism evidence="1 2">
    <name type="scientific">Collybiopsis luxurians FD-317 M1</name>
    <dbReference type="NCBI Taxonomy" id="944289"/>
    <lineage>
        <taxon>Eukaryota</taxon>
        <taxon>Fungi</taxon>
        <taxon>Dikarya</taxon>
        <taxon>Basidiomycota</taxon>
        <taxon>Agaricomycotina</taxon>
        <taxon>Agaricomycetes</taxon>
        <taxon>Agaricomycetidae</taxon>
        <taxon>Agaricales</taxon>
        <taxon>Marasmiineae</taxon>
        <taxon>Omphalotaceae</taxon>
        <taxon>Collybiopsis</taxon>
        <taxon>Collybiopsis luxurians</taxon>
    </lineage>
</organism>
<evidence type="ECO:0000313" key="1">
    <source>
        <dbReference type="EMBL" id="KIK59109.1"/>
    </source>
</evidence>
<dbReference type="AlphaFoldDB" id="A0A0D0C9F5"/>